<proteinExistence type="predicted"/>
<dbReference type="Proteomes" id="UP000323225">
    <property type="component" value="Unassembled WGS sequence"/>
</dbReference>
<evidence type="ECO:0000313" key="17">
    <source>
        <dbReference type="Proteomes" id="UP000323225"/>
    </source>
</evidence>
<dbReference type="EMBL" id="VUAA01000018">
    <property type="protein sequence ID" value="KAA1253769.1"/>
    <property type="molecule type" value="Genomic_DNA"/>
</dbReference>
<dbReference type="EMBL" id="CWQY01000007">
    <property type="protein sequence ID" value="CSC46707.1"/>
    <property type="molecule type" value="Genomic_DNA"/>
</dbReference>
<reference evidence="5" key="8">
    <citation type="submission" date="2021-05" db="EMBL/GenBank/DDBJ databases">
        <authorList>
            <person name="Stine C."/>
        </authorList>
    </citation>
    <scope>NUCLEOTIDE SEQUENCE</scope>
    <source>
        <strain evidence="5">TDS0091212</strain>
    </source>
</reference>
<dbReference type="Proteomes" id="UP000046067">
    <property type="component" value="Unassembled WGS sequence"/>
</dbReference>
<evidence type="ECO:0000313" key="11">
    <source>
        <dbReference type="Proteomes" id="UP000041770"/>
    </source>
</evidence>
<dbReference type="KEGG" id="vcx:VAA049_2910"/>
<reference evidence="9 16" key="6">
    <citation type="submission" date="2019-07" db="EMBL/GenBank/DDBJ databases">
        <title>Phenotypic and genotypic antimicrobial resistance traits of Vibrio cholerae non-O1/non-O139 isolated from a large Austrian lake frequently associated with cases of infection.</title>
        <authorList>
            <person name="Lepuschitz S."/>
            <person name="Baron S."/>
            <person name="Larvor E."/>
            <person name="Granier S."/>
            <person name="Pretzer C."/>
            <person name="Mach R.L."/>
            <person name="Farnleitner A.H."/>
            <person name="Ruppitsch W."/>
            <person name="Pleininger S."/>
            <person name="Indra A."/>
            <person name="Kirschner A.K.T."/>
        </authorList>
    </citation>
    <scope>NUCLEOTIDE SEQUENCE [LARGE SCALE GENOMIC DNA]</scope>
    <source>
        <strain evidence="9 16">A12JL36W90</strain>
    </source>
</reference>
<reference evidence="5" key="9">
    <citation type="submission" date="2023-08" db="EMBL/GenBank/DDBJ databases">
        <title>Vibrio cholerae Outbreaks in Tanzania Exemplify Founder Flush: Simultaneous Increases in Population Size and Genetic Diversity.</title>
        <authorList>
            <person name="Debes A.K."/>
            <person name="Mohammed A."/>
            <person name="Maseke I."/>
            <person name="Almeida M."/>
            <person name="Li S."/>
            <person name="Matimba H."/>
            <person name="Joachim A."/>
            <person name="Mizinduko M."/>
            <person name="Nyanga S."/>
            <person name="Kelly M."/>
            <person name="Kachwamba Y."/>
            <person name="Schaffer A.M."/>
            <person name="Nyanga A.S."/>
            <person name="Mghamba J."/>
            <person name="Mosha F.S."/>
            <person name="Sack D.A."/>
            <person name="Stine O.C."/>
        </authorList>
    </citation>
    <scope>NUCLEOTIDE SEQUENCE</scope>
    <source>
        <strain evidence="5">TDS0091212</strain>
    </source>
</reference>
<dbReference type="Proteomes" id="UP000319979">
    <property type="component" value="Unassembled WGS sequence"/>
</dbReference>
<dbReference type="EMBL" id="CWQJ01000011">
    <property type="protein sequence ID" value="CSC20803.1"/>
    <property type="molecule type" value="Genomic_DNA"/>
</dbReference>
<name>A0A0F2TRS8_VIBCL</name>
<evidence type="ECO:0000313" key="3">
    <source>
        <dbReference type="EMBL" id="CSC46707.1"/>
    </source>
</evidence>
<evidence type="ECO:0000313" key="15">
    <source>
        <dbReference type="Proteomes" id="UP000294145"/>
    </source>
</evidence>
<dbReference type="EMBL" id="VSIJ01000036">
    <property type="protein sequence ID" value="TXX64652.1"/>
    <property type="molecule type" value="Genomic_DNA"/>
</dbReference>
<dbReference type="OMA" id="CKEHSAN"/>
<evidence type="ECO:0000313" key="8">
    <source>
        <dbReference type="EMBL" id="TBM41189.1"/>
    </source>
</evidence>
<dbReference type="Proteomes" id="UP000266701">
    <property type="component" value="Unassembled WGS sequence"/>
</dbReference>
<evidence type="ECO:0000313" key="1">
    <source>
        <dbReference type="EMBL" id="CSA85545.1"/>
    </source>
</evidence>
<dbReference type="Proteomes" id="UP000044806">
    <property type="component" value="Unassembled WGS sequence"/>
</dbReference>
<evidence type="ECO:0000313" key="4">
    <source>
        <dbReference type="EMBL" id="KAA1253769.1"/>
    </source>
</evidence>
<organism evidence="4 17">
    <name type="scientific">Vibrio cholerae</name>
    <dbReference type="NCBI Taxonomy" id="666"/>
    <lineage>
        <taxon>Bacteria</taxon>
        <taxon>Pseudomonadati</taxon>
        <taxon>Pseudomonadota</taxon>
        <taxon>Gammaproteobacteria</taxon>
        <taxon>Vibrionales</taxon>
        <taxon>Vibrionaceae</taxon>
        <taxon>Vibrio</taxon>
    </lineage>
</organism>
<dbReference type="EMBL" id="SISP01000021">
    <property type="protein sequence ID" value="TBM41189.1"/>
    <property type="molecule type" value="Genomic_DNA"/>
</dbReference>
<dbReference type="EMBL" id="QZRB01000020">
    <property type="protein sequence ID" value="MVD24341.1"/>
    <property type="molecule type" value="Genomic_DNA"/>
</dbReference>
<evidence type="ECO:0000313" key="19">
    <source>
        <dbReference type="Proteomes" id="UP000471242"/>
    </source>
</evidence>
<dbReference type="Proteomes" id="UP000323819">
    <property type="component" value="Unassembled WGS sequence"/>
</dbReference>
<reference evidence="7 14" key="2">
    <citation type="journal article" date="2017" name="Emerg. Infect. Dis.">
        <title>Carbapenemase VCC-1-Producing Vibrio cholerae in Coastal Waters of Germany.</title>
        <authorList>
            <person name="Hammerl J.A."/>
            <person name="Jackel C."/>
            <person name="Bortolaia V."/>
            <person name="Schwartz K."/>
            <person name="Bier N."/>
            <person name="Hendriksen R.S."/>
            <person name="Guerra B."/>
            <person name="Strauch E."/>
        </authorList>
    </citation>
    <scope>NUCLEOTIDE SEQUENCE [LARGE SCALE GENOMIC DNA]</scope>
    <source>
        <strain evidence="7 14">VN-2825</strain>
    </source>
</reference>
<dbReference type="Proteomes" id="UP000471242">
    <property type="component" value="Unassembled WGS sequence"/>
</dbReference>
<reference evidence="6 19" key="3">
    <citation type="submission" date="2018-09" db="EMBL/GenBank/DDBJ databases">
        <title>Genomic epidemiology reveals two lineages of Vibrio cholerae that can cause global cholera epidemics despite absence of cholera toxin gene.</title>
        <authorList>
            <person name="Wang H."/>
            <person name="Zen W."/>
            <person name="Yu H."/>
            <person name="Zhang W."/>
            <person name="Pan J."/>
            <person name="Yang C."/>
            <person name="Cui Y."/>
        </authorList>
    </citation>
    <scope>NUCLEOTIDE SEQUENCE [LARGE SCALE GENOMIC DNA]</scope>
    <source>
        <strain evidence="6 19">00-1_S85</strain>
    </source>
</reference>
<dbReference type="GeneID" id="94014453"/>
<evidence type="ECO:0000313" key="2">
    <source>
        <dbReference type="EMBL" id="CSC20803.1"/>
    </source>
</evidence>
<dbReference type="KEGG" id="vcz:VAB027_1441"/>
<dbReference type="Proteomes" id="UP001196338">
    <property type="component" value="Unassembled WGS sequence"/>
</dbReference>
<gene>
    <name evidence="7" type="ORF">BC353_08370</name>
    <name evidence="6" type="ORF">D6U24_13395</name>
    <name evidence="1" type="ORF">ERS013165_02606</name>
    <name evidence="3" type="ORF">ERS013200_01477</name>
    <name evidence="2" type="ORF">ERS013201_02055</name>
    <name evidence="8" type="ORF">EYB64_12800</name>
    <name evidence="4" type="ORF">F0M16_15845</name>
    <name evidence="9" type="ORF">FLM02_12495</name>
    <name evidence="10" type="ORF">FXF03_17715</name>
    <name evidence="5" type="ORF">KIN13_11985</name>
</gene>
<dbReference type="KEGG" id="vcq:EN18_07325"/>
<reference evidence="8 15" key="4">
    <citation type="submission" date="2019-02" db="EMBL/GenBank/DDBJ databases">
        <title>Genomic plasticity associated with the antimicrobial resistance in Vibrio cholerae.</title>
        <authorList>
            <person name="Verma J."/>
            <person name="Bag S."/>
            <person name="Saha B."/>
            <person name="Kumar P."/>
            <person name="Ghosh T.S."/>
            <person name="Dayal M."/>
            <person name="Senapati T."/>
            <person name="Mehra S."/>
            <person name="Dey P."/>
            <person name="Desigamani A."/>
            <person name="Kumar D."/>
            <person name="Rana P."/>
            <person name="Kumar B."/>
            <person name="Maiti T.K."/>
            <person name="Sharma N.C."/>
            <person name="Bhadra R.K."/>
            <person name="Mutreja A."/>
            <person name="Nair G.B."/>
            <person name="Ramamurthy T."/>
            <person name="Das B."/>
        </authorList>
    </citation>
    <scope>NUCLEOTIDE SEQUENCE [LARGE SCALE GENOMIC DNA]</scope>
    <source>
        <strain evidence="8 15">IDH06781</strain>
    </source>
</reference>
<protein>
    <submittedName>
        <fullName evidence="4">Uncharacterized protein</fullName>
    </submittedName>
</protein>
<dbReference type="Proteomes" id="UP000041770">
    <property type="component" value="Unassembled WGS sequence"/>
</dbReference>
<dbReference type="AlphaFoldDB" id="A0A0F2TRS8"/>
<sequence length="90" mass="10279">MLVRKVSRDLASAQARENWLAYWQHFSRDNQAFCAEINCLTPSSQAMLVKCDKDEEGVFVIPLCQCHSNNLEGMLEIGESTEVIPFHYTL</sequence>
<dbReference type="EMBL" id="VIOS01000046">
    <property type="protein sequence ID" value="TQP12648.1"/>
    <property type="molecule type" value="Genomic_DNA"/>
</dbReference>
<evidence type="ECO:0000313" key="12">
    <source>
        <dbReference type="Proteomes" id="UP000044806"/>
    </source>
</evidence>
<evidence type="ECO:0000313" key="14">
    <source>
        <dbReference type="Proteomes" id="UP000266701"/>
    </source>
</evidence>
<reference evidence="4 17" key="7">
    <citation type="submission" date="2019-09" db="EMBL/GenBank/DDBJ databases">
        <authorList>
            <person name="Kritzky A."/>
            <person name="Schelkanova E.Y."/>
            <person name="Alkhova Z.V."/>
            <person name="Smirnova N.I."/>
        </authorList>
    </citation>
    <scope>NUCLEOTIDE SEQUENCE [LARGE SCALE GENOMIC DNA]</scope>
    <source>
        <strain evidence="4 17">M1526</strain>
    </source>
</reference>
<evidence type="ECO:0000313" key="16">
    <source>
        <dbReference type="Proteomes" id="UP000319979"/>
    </source>
</evidence>
<evidence type="ECO:0000313" key="18">
    <source>
        <dbReference type="Proteomes" id="UP000323819"/>
    </source>
</evidence>
<dbReference type="EMBL" id="JAHBND010000443">
    <property type="protein sequence ID" value="MBS7674145.1"/>
    <property type="molecule type" value="Genomic_DNA"/>
</dbReference>
<reference evidence="10 18" key="5">
    <citation type="submission" date="2019-06" db="EMBL/GenBank/DDBJ databases">
        <title>Vibrio cholerae phylogeny based on whole-genome sequencing reveals genetic diversity and population strucutre.</title>
        <authorList>
            <person name="Zhiqiu Y."/>
            <person name="Bin L."/>
            <person name="Lingyan J."/>
        </authorList>
    </citation>
    <scope>NUCLEOTIDE SEQUENCE [LARGE SCALE GENOMIC DNA]</scope>
    <source>
        <strain evidence="10 18">N2814</strain>
    </source>
</reference>
<dbReference type="Proteomes" id="UP000294145">
    <property type="component" value="Unassembled WGS sequence"/>
</dbReference>
<evidence type="ECO:0000313" key="6">
    <source>
        <dbReference type="EMBL" id="MVD24341.1"/>
    </source>
</evidence>
<reference evidence="11 12" key="1">
    <citation type="submission" date="2015-07" db="EMBL/GenBank/DDBJ databases">
        <authorList>
            <consortium name="Pathogen Informatics"/>
        </authorList>
    </citation>
    <scope>NUCLEOTIDE SEQUENCE [LARGE SCALE GENOMIC DNA]</scope>
    <source>
        <strain evidence="3 11">A316</strain>
        <strain evidence="2 13">A325</strain>
        <strain evidence="1 12">A51</strain>
    </source>
</reference>
<evidence type="ECO:0000313" key="5">
    <source>
        <dbReference type="EMBL" id="MBS7674145.1"/>
    </source>
</evidence>
<dbReference type="RefSeq" id="WP_000961035.1">
    <property type="nucleotide sequence ID" value="NZ_AP018677.1"/>
</dbReference>
<dbReference type="EMBL" id="CWOW01000013">
    <property type="protein sequence ID" value="CSA85545.1"/>
    <property type="molecule type" value="Genomic_DNA"/>
</dbReference>
<accession>A0A0F2TRS8</accession>
<evidence type="ECO:0000313" key="9">
    <source>
        <dbReference type="EMBL" id="TQP12648.1"/>
    </source>
</evidence>
<evidence type="ECO:0000313" key="7">
    <source>
        <dbReference type="EMBL" id="RGP90876.1"/>
    </source>
</evidence>
<evidence type="ECO:0000313" key="10">
    <source>
        <dbReference type="EMBL" id="TXX64652.1"/>
    </source>
</evidence>
<dbReference type="EMBL" id="MCBA01000024">
    <property type="protein sequence ID" value="RGP90876.1"/>
    <property type="molecule type" value="Genomic_DNA"/>
</dbReference>
<evidence type="ECO:0000313" key="13">
    <source>
        <dbReference type="Proteomes" id="UP000046067"/>
    </source>
</evidence>